<dbReference type="Pfam" id="PF03401">
    <property type="entry name" value="TctC"/>
    <property type="match status" value="1"/>
</dbReference>
<dbReference type="PANTHER" id="PTHR42928:SF5">
    <property type="entry name" value="BLR1237 PROTEIN"/>
    <property type="match status" value="1"/>
</dbReference>
<dbReference type="InterPro" id="IPR005064">
    <property type="entry name" value="BUG"/>
</dbReference>
<dbReference type="SUPFAM" id="SSF53850">
    <property type="entry name" value="Periplasmic binding protein-like II"/>
    <property type="match status" value="1"/>
</dbReference>
<dbReference type="InterPro" id="IPR042100">
    <property type="entry name" value="Bug_dom1"/>
</dbReference>
<protein>
    <submittedName>
        <fullName evidence="1">Bug family tripartite tricarboxylate transporter substrate binding protein</fullName>
    </submittedName>
</protein>
<dbReference type="PANTHER" id="PTHR42928">
    <property type="entry name" value="TRICARBOXYLATE-BINDING PROTEIN"/>
    <property type="match status" value="1"/>
</dbReference>
<reference evidence="1 2" key="1">
    <citation type="journal article" date="2019" name="Int. J. Syst. Evol. Microbiol.">
        <title>The Global Catalogue of Microorganisms (GCM) 10K type strain sequencing project: providing services to taxonomists for standard genome sequencing and annotation.</title>
        <authorList>
            <consortium name="The Broad Institute Genomics Platform"/>
            <consortium name="The Broad Institute Genome Sequencing Center for Infectious Disease"/>
            <person name="Wu L."/>
            <person name="Ma J."/>
        </authorList>
    </citation>
    <scope>NUCLEOTIDE SEQUENCE [LARGE SCALE GENOMIC DNA]</scope>
    <source>
        <strain evidence="1 2">RDMS1</strain>
    </source>
</reference>
<dbReference type="EMBL" id="JBHTAX010000004">
    <property type="protein sequence ID" value="MFC7192211.1"/>
    <property type="molecule type" value="Genomic_DNA"/>
</dbReference>
<name>A0ABD5YXX0_9EURY</name>
<evidence type="ECO:0000313" key="1">
    <source>
        <dbReference type="EMBL" id="MFC7192211.1"/>
    </source>
</evidence>
<evidence type="ECO:0000313" key="2">
    <source>
        <dbReference type="Proteomes" id="UP001596417"/>
    </source>
</evidence>
<dbReference type="CDD" id="cd07012">
    <property type="entry name" value="PBP2_Bug_TTT"/>
    <property type="match status" value="1"/>
</dbReference>
<dbReference type="GeneID" id="76201879"/>
<accession>A0ABD5YXX0</accession>
<proteinExistence type="predicted"/>
<organism evidence="1 2">
    <name type="scientific">Halocatena marina</name>
    <dbReference type="NCBI Taxonomy" id="2934937"/>
    <lineage>
        <taxon>Archaea</taxon>
        <taxon>Methanobacteriati</taxon>
        <taxon>Methanobacteriota</taxon>
        <taxon>Stenosarchaea group</taxon>
        <taxon>Halobacteria</taxon>
        <taxon>Halobacteriales</taxon>
        <taxon>Natronomonadaceae</taxon>
        <taxon>Halocatena</taxon>
    </lineage>
</organism>
<sequence length="332" mass="35889">MAYDEITRRRFVQTMAGAGIISIAGCTDQLEGQLGEEQQFPSQKIEMVCPWAAGGGTDRTSRKIAELAGNHLDTSFYVTNKTGGTGSVGFNSVADADPNGYTVGITTVELCIISHLGVSDITPKALKPVMQYNFDPASITVREDAPYGTIQEFVTHAKDNPGTIKVSNSGTGSIWHLSAAGFAQEANIDIKHIGYDGGSPATKAVINGEVQATAASPAEVAPQVKDGPLKVLSIMGRERIDLFPEVPTLKESGFDFTLGAWRGLSVPSETSDDRTSTLHDTYKSVYDSDAFKSFMTKNGFRQVYRGPDEYGTFLSSEYDRFKKIIEQLDISK</sequence>
<keyword evidence="2" id="KW-1185">Reference proteome</keyword>
<dbReference type="Gene3D" id="3.40.190.150">
    <property type="entry name" value="Bordetella uptake gene, domain 1"/>
    <property type="match status" value="1"/>
</dbReference>
<gene>
    <name evidence="1" type="ORF">ACFQL7_21925</name>
</gene>
<dbReference type="Gene3D" id="3.40.190.10">
    <property type="entry name" value="Periplasmic binding protein-like II"/>
    <property type="match status" value="1"/>
</dbReference>
<dbReference type="PIRSF" id="PIRSF017082">
    <property type="entry name" value="YflP"/>
    <property type="match status" value="1"/>
</dbReference>
<dbReference type="RefSeq" id="WP_264822451.1">
    <property type="nucleotide sequence ID" value="NZ_CP110250.1"/>
</dbReference>
<dbReference type="Proteomes" id="UP001596417">
    <property type="component" value="Unassembled WGS sequence"/>
</dbReference>
<dbReference type="AlphaFoldDB" id="A0ABD5YXX0"/>
<comment type="caution">
    <text evidence="1">The sequence shown here is derived from an EMBL/GenBank/DDBJ whole genome shotgun (WGS) entry which is preliminary data.</text>
</comment>